<dbReference type="InterPro" id="IPR000254">
    <property type="entry name" value="CBD"/>
</dbReference>
<organism evidence="4">
    <name type="scientific">Tetraselmis chuii</name>
    <dbReference type="NCBI Taxonomy" id="63592"/>
    <lineage>
        <taxon>Eukaryota</taxon>
        <taxon>Viridiplantae</taxon>
        <taxon>Chlorophyta</taxon>
        <taxon>core chlorophytes</taxon>
        <taxon>Chlorodendrophyceae</taxon>
        <taxon>Chlorodendrales</taxon>
        <taxon>Chlorodendraceae</taxon>
        <taxon>Tetraselmis</taxon>
    </lineage>
</organism>
<protein>
    <recommendedName>
        <fullName evidence="3">CBM1 domain-containing protein</fullName>
    </recommendedName>
</protein>
<dbReference type="Pfam" id="PF03067">
    <property type="entry name" value="LPMO_10"/>
    <property type="match status" value="1"/>
</dbReference>
<evidence type="ECO:0000313" key="4">
    <source>
        <dbReference type="EMBL" id="CAD9212679.1"/>
    </source>
</evidence>
<keyword evidence="1" id="KW-0732">Signal</keyword>
<dbReference type="InterPro" id="IPR035971">
    <property type="entry name" value="CBD_sf"/>
</dbReference>
<dbReference type="SMART" id="SM00236">
    <property type="entry name" value="fCBD"/>
    <property type="match status" value="1"/>
</dbReference>
<dbReference type="EMBL" id="HBGG01028826">
    <property type="protein sequence ID" value="CAD9212679.1"/>
    <property type="molecule type" value="Transcribed_RNA"/>
</dbReference>
<feature type="region of interest" description="Disordered" evidence="2">
    <location>
        <begin position="187"/>
        <end position="278"/>
    </location>
</feature>
<dbReference type="GO" id="GO:0030248">
    <property type="term" value="F:cellulose binding"/>
    <property type="evidence" value="ECO:0007669"/>
    <property type="project" value="InterPro"/>
</dbReference>
<feature type="compositionally biased region" description="Low complexity" evidence="2">
    <location>
        <begin position="192"/>
        <end position="260"/>
    </location>
</feature>
<gene>
    <name evidence="4" type="ORF">TCHU04912_LOCUS14918</name>
</gene>
<dbReference type="AlphaFoldDB" id="A0A7S1X728"/>
<dbReference type="PROSITE" id="PS51164">
    <property type="entry name" value="CBM1_2"/>
    <property type="match status" value="1"/>
</dbReference>
<dbReference type="Pfam" id="PF00734">
    <property type="entry name" value="CBM_1"/>
    <property type="match status" value="1"/>
</dbReference>
<dbReference type="InterPro" id="IPR004302">
    <property type="entry name" value="Cellulose/chitin-bd_N"/>
</dbReference>
<evidence type="ECO:0000259" key="3">
    <source>
        <dbReference type="PROSITE" id="PS51164"/>
    </source>
</evidence>
<reference evidence="4" key="1">
    <citation type="submission" date="2021-01" db="EMBL/GenBank/DDBJ databases">
        <authorList>
            <person name="Corre E."/>
            <person name="Pelletier E."/>
            <person name="Niang G."/>
            <person name="Scheremetjew M."/>
            <person name="Finn R."/>
            <person name="Kale V."/>
            <person name="Holt S."/>
            <person name="Cochrane G."/>
            <person name="Meng A."/>
            <person name="Brown T."/>
            <person name="Cohen L."/>
        </authorList>
    </citation>
    <scope>NUCLEOTIDE SEQUENCE</scope>
    <source>
        <strain evidence="4">PLY429</strain>
    </source>
</reference>
<proteinExistence type="predicted"/>
<evidence type="ECO:0000256" key="1">
    <source>
        <dbReference type="ARBA" id="ARBA00022729"/>
    </source>
</evidence>
<dbReference type="GO" id="GO:0005975">
    <property type="term" value="P:carbohydrate metabolic process"/>
    <property type="evidence" value="ECO:0007669"/>
    <property type="project" value="InterPro"/>
</dbReference>
<sequence length="381" mass="40552">MPGGIFYTEDGIGGAVQEVYVEGSEIDVEFVITAHHRGFIELRLCDESRVTQACLNKYEPLHRVRAEYEDDYRLSAQPIDPAAPYKYFLNPVCAFGQDPSVGGYLMKAGFKLPEGVTCERCVIQMWWITANSCVPPGYRTFDFPDEWNTCGGDGGAGWYTSNGADCVGTTRGEEFWNCADVSILPAGPPTAPTTTTTLPPTASPTSAPITTTTTPPTTSSPTPAPSTTASVPSTTTSTPPLSTTVPVTTTTAPLTPSPTTAAPPVPTTTTSSPAPPSTGRPGFCSWNGCIGIANPDYANWCSQSESRCAACGSGTWCNGDEDSAPPPTGCSEVLPLWGKCGGVDRDYSTLCCPDGSTCEYFNQWYSQCKPAKKRLRSKMML</sequence>
<dbReference type="GO" id="GO:0005576">
    <property type="term" value="C:extracellular region"/>
    <property type="evidence" value="ECO:0007669"/>
    <property type="project" value="InterPro"/>
</dbReference>
<accession>A0A7S1X728</accession>
<evidence type="ECO:0000256" key="2">
    <source>
        <dbReference type="SAM" id="MobiDB-lite"/>
    </source>
</evidence>
<dbReference type="PRINTS" id="PR01217">
    <property type="entry name" value="PRICHEXTENSN"/>
</dbReference>
<dbReference type="SUPFAM" id="SSF57180">
    <property type="entry name" value="Cellulose-binding domain"/>
    <property type="match status" value="1"/>
</dbReference>
<name>A0A7S1X728_9CHLO</name>
<feature type="domain" description="CBM1" evidence="3">
    <location>
        <begin position="332"/>
        <end position="369"/>
    </location>
</feature>